<dbReference type="PANTHER" id="PTHR23020">
    <property type="entry name" value="UNCHARACTERIZED NUCLEAR HORMONE RECEPTOR-RELATED"/>
    <property type="match status" value="1"/>
</dbReference>
<protein>
    <recommendedName>
        <fullName evidence="1">CHK kinase-like domain-containing protein</fullName>
    </recommendedName>
</protein>
<dbReference type="Gene3D" id="3.90.1200.10">
    <property type="match status" value="1"/>
</dbReference>
<dbReference type="InterPro" id="IPR011009">
    <property type="entry name" value="Kinase-like_dom_sf"/>
</dbReference>
<dbReference type="PANTHER" id="PTHR23020:SF15">
    <property type="entry name" value="CHK KINASE-LIKE DOMAIN-CONTAINING PROTEIN"/>
    <property type="match status" value="1"/>
</dbReference>
<dbReference type="SUPFAM" id="SSF56112">
    <property type="entry name" value="Protein kinase-like (PK-like)"/>
    <property type="match status" value="1"/>
</dbReference>
<dbReference type="AlphaFoldDB" id="A0AA36M8U7"/>
<evidence type="ECO:0000313" key="3">
    <source>
        <dbReference type="Proteomes" id="UP001176961"/>
    </source>
</evidence>
<feature type="domain" description="CHK kinase-like" evidence="1">
    <location>
        <begin position="105"/>
        <end position="291"/>
    </location>
</feature>
<dbReference type="Proteomes" id="UP001176961">
    <property type="component" value="Unassembled WGS sequence"/>
</dbReference>
<dbReference type="EMBL" id="CATQJL010000305">
    <property type="protein sequence ID" value="CAJ0601790.1"/>
    <property type="molecule type" value="Genomic_DNA"/>
</dbReference>
<accession>A0AA36M8U7</accession>
<reference evidence="2" key="1">
    <citation type="submission" date="2023-07" db="EMBL/GenBank/DDBJ databases">
        <authorList>
            <consortium name="CYATHOMIX"/>
        </authorList>
    </citation>
    <scope>NUCLEOTIDE SEQUENCE</scope>
    <source>
        <strain evidence="2">N/A</strain>
    </source>
</reference>
<evidence type="ECO:0000259" key="1">
    <source>
        <dbReference type="SMART" id="SM00587"/>
    </source>
</evidence>
<proteinExistence type="predicted"/>
<dbReference type="Pfam" id="PF07914">
    <property type="entry name" value="DUF1679"/>
    <property type="match status" value="1"/>
</dbReference>
<dbReference type="InterPro" id="IPR052961">
    <property type="entry name" value="Oxido-Kinase-like_Enzymes"/>
</dbReference>
<comment type="caution">
    <text evidence="2">The sequence shown here is derived from an EMBL/GenBank/DDBJ whole genome shotgun (WGS) entry which is preliminary data.</text>
</comment>
<dbReference type="InterPro" id="IPR012877">
    <property type="entry name" value="Dhs-27"/>
</dbReference>
<keyword evidence="3" id="KW-1185">Reference proteome</keyword>
<evidence type="ECO:0000313" key="2">
    <source>
        <dbReference type="EMBL" id="CAJ0601790.1"/>
    </source>
</evidence>
<gene>
    <name evidence="2" type="ORF">CYNAS_LOCUS13773</name>
</gene>
<name>A0AA36M8U7_CYLNA</name>
<organism evidence="2 3">
    <name type="scientific">Cylicocyclus nassatus</name>
    <name type="common">Nematode worm</name>
    <dbReference type="NCBI Taxonomy" id="53992"/>
    <lineage>
        <taxon>Eukaryota</taxon>
        <taxon>Metazoa</taxon>
        <taxon>Ecdysozoa</taxon>
        <taxon>Nematoda</taxon>
        <taxon>Chromadorea</taxon>
        <taxon>Rhabditida</taxon>
        <taxon>Rhabditina</taxon>
        <taxon>Rhabditomorpha</taxon>
        <taxon>Strongyloidea</taxon>
        <taxon>Strongylidae</taxon>
        <taxon>Cylicocyclus</taxon>
    </lineage>
</organism>
<dbReference type="InterPro" id="IPR015897">
    <property type="entry name" value="CHK_kinase-like"/>
</dbReference>
<sequence>MSRIAVIDADHQEEVNLPNNNCQFSAVKIVTLLPSLGMAKSIKERHEQQLTDEEVLDDFAKTSRNNHNREVDTYLVFSKFDNSLSKMPHVYFTQKFTKDNDLKGFIGMEFIENIVVRDISQNMDPDELYEAIDALAYLEAKSLELNDEEKRKVASNPIPVIYPPLIHATAVSKMIQEMYATAPELEPAGKVLETMTRDFVDLELTSTLNEELGMQDVFVHGDLWSANLIWADTANGLSLSGIVDYQLAHFGCSAEDLTRLFISTMSGKDRRKNWERLLGKFYEYLQKYCIGKLPFTLDQLKESYRRMFPIAGVLLLPTFGNVSEENNVKMKDLLSEKKLALFEDMLFFARRNQDIRLSTNNLVST</sequence>
<dbReference type="SMART" id="SM00587">
    <property type="entry name" value="CHK"/>
    <property type="match status" value="1"/>
</dbReference>